<dbReference type="SMART" id="SM00208">
    <property type="entry name" value="TNFR"/>
    <property type="match status" value="1"/>
</dbReference>
<feature type="non-terminal residue" evidence="4">
    <location>
        <position position="1"/>
    </location>
</feature>
<feature type="domain" description="TNFR-Cys" evidence="3">
    <location>
        <begin position="41"/>
        <end position="81"/>
    </location>
</feature>
<evidence type="ECO:0000259" key="3">
    <source>
        <dbReference type="PROSITE" id="PS00652"/>
    </source>
</evidence>
<keyword evidence="5" id="KW-1185">Reference proteome</keyword>
<keyword evidence="1" id="KW-0472">Membrane</keyword>
<evidence type="ECO:0000313" key="4">
    <source>
        <dbReference type="EMBL" id="CAJ0566115.1"/>
    </source>
</evidence>
<comment type="caution">
    <text evidence="4">The sequence shown here is derived from an EMBL/GenBank/DDBJ whole genome shotgun (WGS) entry which is preliminary data.</text>
</comment>
<sequence length="305" mass="35837">MKQIFLLVFVLLLQVAKAEWNYTTSPPPSRPLDAQALREYCVNDTYLTINWHGDYYCVRCSRCNWNSYMIASCDSLHDTVCGTCRGIWDPENSKIQAVREQCPWRTTPRYEPPTTPSYPDRLPVRYRWTPSYYYNQLTTPSPWRNYQDRYPPYYNYYYGQRNWEDWDYRQRLARNVRIMLGAGALIAVLGAIGLYTAVAKCVKHRRQKAAIIGDTVKILNEQIEKEQTVPGVHVLASSYTVVAPPVRKRVSEFDQMIRNCFQTLCKEWMTECHWYCDAARGKFLQQQCKDCLGWRGSNCLECFNL</sequence>
<evidence type="ECO:0000313" key="5">
    <source>
        <dbReference type="Proteomes" id="UP001177023"/>
    </source>
</evidence>
<evidence type="ECO:0000256" key="1">
    <source>
        <dbReference type="SAM" id="Phobius"/>
    </source>
</evidence>
<keyword evidence="1" id="KW-0812">Transmembrane</keyword>
<keyword evidence="1" id="KW-1133">Transmembrane helix</keyword>
<gene>
    <name evidence="4" type="ORF">MSPICULIGERA_LOCUS4731</name>
</gene>
<dbReference type="Gene3D" id="2.10.50.10">
    <property type="entry name" value="Tumor Necrosis Factor Receptor, subunit A, domain 2"/>
    <property type="match status" value="1"/>
</dbReference>
<organism evidence="4 5">
    <name type="scientific">Mesorhabditis spiculigera</name>
    <dbReference type="NCBI Taxonomy" id="96644"/>
    <lineage>
        <taxon>Eukaryota</taxon>
        <taxon>Metazoa</taxon>
        <taxon>Ecdysozoa</taxon>
        <taxon>Nematoda</taxon>
        <taxon>Chromadorea</taxon>
        <taxon>Rhabditida</taxon>
        <taxon>Rhabditina</taxon>
        <taxon>Rhabditomorpha</taxon>
        <taxon>Rhabditoidea</taxon>
        <taxon>Rhabditidae</taxon>
        <taxon>Mesorhabditinae</taxon>
        <taxon>Mesorhabditis</taxon>
    </lineage>
</organism>
<feature type="chain" id="PRO_5041464973" description="TNFR-Cys domain-containing protein" evidence="2">
    <location>
        <begin position="19"/>
        <end position="305"/>
    </location>
</feature>
<name>A0AA36CD23_9BILA</name>
<dbReference type="Proteomes" id="UP001177023">
    <property type="component" value="Unassembled WGS sequence"/>
</dbReference>
<evidence type="ECO:0000256" key="2">
    <source>
        <dbReference type="SAM" id="SignalP"/>
    </source>
</evidence>
<accession>A0AA36CD23</accession>
<keyword evidence="2" id="KW-0732">Signal</keyword>
<reference evidence="4" key="1">
    <citation type="submission" date="2023-06" db="EMBL/GenBank/DDBJ databases">
        <authorList>
            <person name="Delattre M."/>
        </authorList>
    </citation>
    <scope>NUCLEOTIDE SEQUENCE</scope>
    <source>
        <strain evidence="4">AF72</strain>
    </source>
</reference>
<dbReference type="EMBL" id="CATQJA010001163">
    <property type="protein sequence ID" value="CAJ0566115.1"/>
    <property type="molecule type" value="Genomic_DNA"/>
</dbReference>
<dbReference type="AlphaFoldDB" id="A0AA36CD23"/>
<dbReference type="PROSITE" id="PS00652">
    <property type="entry name" value="TNFR_NGFR_1"/>
    <property type="match status" value="1"/>
</dbReference>
<proteinExistence type="predicted"/>
<dbReference type="InterPro" id="IPR001368">
    <property type="entry name" value="TNFR/NGFR_Cys_rich_reg"/>
</dbReference>
<protein>
    <recommendedName>
        <fullName evidence="3">TNFR-Cys domain-containing protein</fullName>
    </recommendedName>
</protein>
<feature type="transmembrane region" description="Helical" evidence="1">
    <location>
        <begin position="178"/>
        <end position="198"/>
    </location>
</feature>
<feature type="signal peptide" evidence="2">
    <location>
        <begin position="1"/>
        <end position="18"/>
    </location>
</feature>